<feature type="compositionally biased region" description="Low complexity" evidence="2">
    <location>
        <begin position="12"/>
        <end position="31"/>
    </location>
</feature>
<dbReference type="EMBL" id="LFMY01000012">
    <property type="protein sequence ID" value="OKL57315.1"/>
    <property type="molecule type" value="Genomic_DNA"/>
</dbReference>
<feature type="compositionally biased region" description="Polar residues" evidence="2">
    <location>
        <begin position="1"/>
        <end position="11"/>
    </location>
</feature>
<keyword evidence="1" id="KW-0175">Coiled coil</keyword>
<evidence type="ECO:0000313" key="4">
    <source>
        <dbReference type="Proteomes" id="UP000214365"/>
    </source>
</evidence>
<name>A0A225ASB3_TALAT</name>
<gene>
    <name evidence="3" type="ORF">UA08_07491</name>
</gene>
<reference evidence="3 4" key="1">
    <citation type="submission" date="2015-06" db="EMBL/GenBank/DDBJ databases">
        <title>Talaromyces atroroseus IBT 11181 draft genome.</title>
        <authorList>
            <person name="Rasmussen K.B."/>
            <person name="Rasmussen S."/>
            <person name="Petersen B."/>
            <person name="Sicheritz-Ponten T."/>
            <person name="Mortensen U.H."/>
            <person name="Thrane U."/>
        </authorList>
    </citation>
    <scope>NUCLEOTIDE SEQUENCE [LARGE SCALE GENOMIC DNA]</scope>
    <source>
        <strain evidence="3 4">IBT 11181</strain>
    </source>
</reference>
<sequence>MPLFHHNSNPNSSSTASSSRQSRQGTTTRTAPEPQTQRTSGGFFGSRHDRSPTAASTNTSSSKNSNGSTKHSTSLLRRNREDPSISAAREQVVMAEGAEREADRALVAARQAVRDAREHVKRLEKEAAEEARLARVKQDQAADISKRARPLGRFGN</sequence>
<proteinExistence type="predicted"/>
<dbReference type="RefSeq" id="XP_020117436.1">
    <property type="nucleotide sequence ID" value="XM_020262390.1"/>
</dbReference>
<accession>A0A225ASB3</accession>
<dbReference type="AlphaFoldDB" id="A0A225ASB3"/>
<feature type="coiled-coil region" evidence="1">
    <location>
        <begin position="106"/>
        <end position="140"/>
    </location>
</feature>
<evidence type="ECO:0000256" key="2">
    <source>
        <dbReference type="SAM" id="MobiDB-lite"/>
    </source>
</evidence>
<dbReference type="GeneID" id="31007247"/>
<evidence type="ECO:0000256" key="1">
    <source>
        <dbReference type="SAM" id="Coils"/>
    </source>
</evidence>
<protein>
    <submittedName>
        <fullName evidence="3">Uncharacterized protein</fullName>
    </submittedName>
</protein>
<organism evidence="3 4">
    <name type="scientific">Talaromyces atroroseus</name>
    <dbReference type="NCBI Taxonomy" id="1441469"/>
    <lineage>
        <taxon>Eukaryota</taxon>
        <taxon>Fungi</taxon>
        <taxon>Dikarya</taxon>
        <taxon>Ascomycota</taxon>
        <taxon>Pezizomycotina</taxon>
        <taxon>Eurotiomycetes</taxon>
        <taxon>Eurotiomycetidae</taxon>
        <taxon>Eurotiales</taxon>
        <taxon>Trichocomaceae</taxon>
        <taxon>Talaromyces</taxon>
        <taxon>Talaromyces sect. Trachyspermi</taxon>
    </lineage>
</organism>
<dbReference type="OrthoDB" id="3211582at2759"/>
<comment type="caution">
    <text evidence="3">The sequence shown here is derived from an EMBL/GenBank/DDBJ whole genome shotgun (WGS) entry which is preliminary data.</text>
</comment>
<feature type="compositionally biased region" description="Low complexity" evidence="2">
    <location>
        <begin position="52"/>
        <end position="74"/>
    </location>
</feature>
<feature type="region of interest" description="Disordered" evidence="2">
    <location>
        <begin position="1"/>
        <end position="89"/>
    </location>
</feature>
<evidence type="ECO:0000313" key="3">
    <source>
        <dbReference type="EMBL" id="OKL57315.1"/>
    </source>
</evidence>
<keyword evidence="4" id="KW-1185">Reference proteome</keyword>
<dbReference type="Proteomes" id="UP000214365">
    <property type="component" value="Unassembled WGS sequence"/>
</dbReference>